<feature type="coiled-coil region" evidence="5">
    <location>
        <begin position="267"/>
        <end position="294"/>
    </location>
</feature>
<dbReference type="AlphaFoldDB" id="A0A9P0HZJ3"/>
<dbReference type="PROSITE" id="PS01360">
    <property type="entry name" value="ZF_MYND_1"/>
    <property type="match status" value="1"/>
</dbReference>
<proteinExistence type="predicted"/>
<evidence type="ECO:0000256" key="2">
    <source>
        <dbReference type="ARBA" id="ARBA00022771"/>
    </source>
</evidence>
<dbReference type="Pfam" id="PF01753">
    <property type="entry name" value="zf-MYND"/>
    <property type="match status" value="1"/>
</dbReference>
<reference evidence="8" key="1">
    <citation type="submission" date="2022-02" db="EMBL/GenBank/DDBJ databases">
        <authorList>
            <person name="King R."/>
        </authorList>
    </citation>
    <scope>NUCLEOTIDE SEQUENCE</scope>
</reference>
<feature type="compositionally biased region" description="Pro residues" evidence="6">
    <location>
        <begin position="588"/>
        <end position="597"/>
    </location>
</feature>
<evidence type="ECO:0000313" key="8">
    <source>
        <dbReference type="EMBL" id="CAH1638392.1"/>
    </source>
</evidence>
<gene>
    <name evidence="8" type="ORF">SPLIT_LOCUS3750</name>
</gene>
<protein>
    <recommendedName>
        <fullName evidence="7">MYND-type domain-containing protein</fullName>
    </recommendedName>
</protein>
<feature type="compositionally biased region" description="Polar residues" evidence="6">
    <location>
        <begin position="604"/>
        <end position="614"/>
    </location>
</feature>
<feature type="region of interest" description="Disordered" evidence="6">
    <location>
        <begin position="194"/>
        <end position="236"/>
    </location>
</feature>
<organism evidence="8 9">
    <name type="scientific">Spodoptera littoralis</name>
    <name type="common">Egyptian cotton leafworm</name>
    <dbReference type="NCBI Taxonomy" id="7109"/>
    <lineage>
        <taxon>Eukaryota</taxon>
        <taxon>Metazoa</taxon>
        <taxon>Ecdysozoa</taxon>
        <taxon>Arthropoda</taxon>
        <taxon>Hexapoda</taxon>
        <taxon>Insecta</taxon>
        <taxon>Pterygota</taxon>
        <taxon>Neoptera</taxon>
        <taxon>Endopterygota</taxon>
        <taxon>Lepidoptera</taxon>
        <taxon>Glossata</taxon>
        <taxon>Ditrysia</taxon>
        <taxon>Noctuoidea</taxon>
        <taxon>Noctuidae</taxon>
        <taxon>Amphipyrinae</taxon>
        <taxon>Spodoptera</taxon>
    </lineage>
</organism>
<evidence type="ECO:0000256" key="5">
    <source>
        <dbReference type="SAM" id="Coils"/>
    </source>
</evidence>
<feature type="compositionally biased region" description="Basic and acidic residues" evidence="6">
    <location>
        <begin position="216"/>
        <end position="236"/>
    </location>
</feature>
<feature type="compositionally biased region" description="Polar residues" evidence="6">
    <location>
        <begin position="76"/>
        <end position="88"/>
    </location>
</feature>
<feature type="compositionally biased region" description="Basic and acidic residues" evidence="6">
    <location>
        <begin position="92"/>
        <end position="105"/>
    </location>
</feature>
<dbReference type="FunFam" id="6.10.140.2220:FF:000022">
    <property type="entry name" value="Leucine-rich repeat-containing protein"/>
    <property type="match status" value="1"/>
</dbReference>
<keyword evidence="1" id="KW-0479">Metal-binding</keyword>
<feature type="domain" description="MYND-type" evidence="7">
    <location>
        <begin position="782"/>
        <end position="819"/>
    </location>
</feature>
<feature type="compositionally biased region" description="Basic and acidic residues" evidence="6">
    <location>
        <begin position="553"/>
        <end position="581"/>
    </location>
</feature>
<name>A0A9P0HZJ3_SPOLI</name>
<feature type="compositionally biased region" description="Low complexity" evidence="6">
    <location>
        <begin position="738"/>
        <end position="749"/>
    </location>
</feature>
<feature type="region of interest" description="Disordered" evidence="6">
    <location>
        <begin position="540"/>
        <end position="614"/>
    </location>
</feature>
<keyword evidence="9" id="KW-1185">Reference proteome</keyword>
<feature type="compositionally biased region" description="Pro residues" evidence="6">
    <location>
        <begin position="118"/>
        <end position="133"/>
    </location>
</feature>
<dbReference type="GO" id="GO:0008270">
    <property type="term" value="F:zinc ion binding"/>
    <property type="evidence" value="ECO:0007669"/>
    <property type="project" value="UniProtKB-KW"/>
</dbReference>
<dbReference type="InterPro" id="IPR002893">
    <property type="entry name" value="Znf_MYND"/>
</dbReference>
<evidence type="ECO:0000259" key="7">
    <source>
        <dbReference type="PROSITE" id="PS50865"/>
    </source>
</evidence>
<feature type="region of interest" description="Disordered" evidence="6">
    <location>
        <begin position="709"/>
        <end position="778"/>
    </location>
</feature>
<dbReference type="EMBL" id="LR824548">
    <property type="protein sequence ID" value="CAH1638392.1"/>
    <property type="molecule type" value="Genomic_DNA"/>
</dbReference>
<sequence length="821" mass="90722">MNDISLKIVESPKSHGGVDVSPTGDTSAENEVDPLAIDEGELERVKEPVSQEAVLEKVDEEKAGNCDDNAKEENISESQTGSSDSIVNAQPEKPENANENLKQERSSCSPPALAKTPTPDPPKPQNEPAPTIEPVPSTSKAPDVIEKPVALDKAVVEPVVPVKEPVSEKEELMVVEEPKKLEPEVDAEMTEVVTVEEKTEQKVEKSKPKSVNGDVVVKEDQGTKRRPSEDVDTESPLKKLCQEVEKTFPQHDTMINDYIQRATKNNVDELQRHTEQLLSEIQTLRELAQKKEHEWNNILHLKKVKEEILLRLLRRKQVLNYEKSQEVNGGDRDRDPFEYLNNQAKNLAIDKSDEISGLSLKQPGTSMAPMLPTPIMASTSHFNPMAGLPPPYDKAHMSMPKPVFPQQMMMPGHITGFPRDMNGQLPASFGLPMGRQGPTKDVKSIIADYRQRNPEVTPRRGRRMKSILNPNMMNAPRPIAPKVDNLNNLNNINMLFNNLDMNQKAMLERLQQFQASSLPNGLSFKDVLVQFANMQQASAGLIPNRPPETITTRPEHHIRPEGRRRQERTHEDVHVSVKQQERLASPSPRLPPPPPYPEISLLPVTTSQAETSQQNSLLHGILTKQSSPASHSYSPTLAKLLMSPERIQSAPTLPSFGQAKLCYGFKKLELLRLGFRHVGFASRPASTPHSRLEPLADLLDVDNCGEITITPVQPAPTAEPQPEKPEEVVQLDDEESPASEGEASGSPSGSGSGRLVIDEGGGEAPTESAADQADTNEDTPLCQGCRRRDAQFVCAGCANQWYCSRDCQVAAWDEHSDMCSG</sequence>
<dbReference type="Proteomes" id="UP001153321">
    <property type="component" value="Chromosome 17"/>
</dbReference>
<keyword evidence="5" id="KW-0175">Coiled coil</keyword>
<dbReference type="SUPFAM" id="SSF144232">
    <property type="entry name" value="HIT/MYND zinc finger-like"/>
    <property type="match status" value="1"/>
</dbReference>
<keyword evidence="3" id="KW-0862">Zinc</keyword>
<evidence type="ECO:0000313" key="9">
    <source>
        <dbReference type="Proteomes" id="UP001153321"/>
    </source>
</evidence>
<feature type="region of interest" description="Disordered" evidence="6">
    <location>
        <begin position="1"/>
        <end position="146"/>
    </location>
</feature>
<feature type="compositionally biased region" description="Acidic residues" evidence="6">
    <location>
        <begin position="28"/>
        <end position="41"/>
    </location>
</feature>
<accession>A0A9P0HZJ3</accession>
<dbReference type="PROSITE" id="PS50865">
    <property type="entry name" value="ZF_MYND_2"/>
    <property type="match status" value="1"/>
</dbReference>
<evidence type="ECO:0000256" key="1">
    <source>
        <dbReference type="ARBA" id="ARBA00022723"/>
    </source>
</evidence>
<feature type="compositionally biased region" description="Basic and acidic residues" evidence="6">
    <location>
        <begin position="195"/>
        <end position="207"/>
    </location>
</feature>
<dbReference type="Gene3D" id="6.10.140.2220">
    <property type="match status" value="1"/>
</dbReference>
<evidence type="ECO:0000256" key="3">
    <source>
        <dbReference type="ARBA" id="ARBA00022833"/>
    </source>
</evidence>
<evidence type="ECO:0000256" key="6">
    <source>
        <dbReference type="SAM" id="MobiDB-lite"/>
    </source>
</evidence>
<evidence type="ECO:0000256" key="4">
    <source>
        <dbReference type="PROSITE-ProRule" id="PRU00134"/>
    </source>
</evidence>
<keyword evidence="2 4" id="KW-0863">Zinc-finger</keyword>
<feature type="compositionally biased region" description="Basic and acidic residues" evidence="6">
    <location>
        <begin position="42"/>
        <end position="74"/>
    </location>
</feature>